<dbReference type="PANTHER" id="PTHR11851:SF224">
    <property type="entry name" value="PROCESSING PROTEASE"/>
    <property type="match status" value="1"/>
</dbReference>
<dbReference type="InterPro" id="IPR007863">
    <property type="entry name" value="Peptidase_M16_C"/>
</dbReference>
<evidence type="ECO:0000313" key="2">
    <source>
        <dbReference type="EMBL" id="QJE73906.1"/>
    </source>
</evidence>
<organism evidence="2 3">
    <name type="scientific">Aerophototrophica crusticola</name>
    <dbReference type="NCBI Taxonomy" id="1709002"/>
    <lineage>
        <taxon>Bacteria</taxon>
        <taxon>Pseudomonadati</taxon>
        <taxon>Pseudomonadota</taxon>
        <taxon>Alphaproteobacteria</taxon>
        <taxon>Rhodospirillales</taxon>
        <taxon>Rhodospirillaceae</taxon>
        <taxon>Aerophototrophica</taxon>
    </lineage>
</organism>
<gene>
    <name evidence="2" type="ORF">HHL28_13100</name>
</gene>
<dbReference type="KEGG" id="acru:HHL28_13100"/>
<name>A0A858RA86_9PROT</name>
<evidence type="ECO:0000313" key="3">
    <source>
        <dbReference type="Proteomes" id="UP000501891"/>
    </source>
</evidence>
<dbReference type="InterPro" id="IPR050361">
    <property type="entry name" value="MPP/UQCRC_Complex"/>
</dbReference>
<evidence type="ECO:0000259" key="1">
    <source>
        <dbReference type="Pfam" id="PF05193"/>
    </source>
</evidence>
<keyword evidence="3" id="KW-1185">Reference proteome</keyword>
<dbReference type="AlphaFoldDB" id="A0A858RA86"/>
<dbReference type="Gene3D" id="3.30.830.10">
    <property type="entry name" value="Metalloenzyme, LuxS/M16 peptidase-like"/>
    <property type="match status" value="2"/>
</dbReference>
<dbReference type="PANTHER" id="PTHR11851">
    <property type="entry name" value="METALLOPROTEASE"/>
    <property type="match status" value="1"/>
</dbReference>
<sequence length="466" mass="49554">MTPRRRARALALARPATNPAAGLLAFLLLLAAFVLSAAPARAIDIERVVSPGGIEAWLVRDDKNPIISIQFAFDGGSELDPAAKLGLASMTMSLLDEGAGDLDSQAFQKKLEDNSIGLGFSAGRDGIFGSVTTLKETKDLAFDLARMALTQPRFDTEAVERIRNQIMAGLKRSQADPNYWAQLAFSQAVFPDHPYGKQSRGTLETIPAITRDDLAAFPKARFGRDKLTVAAAGDITAAELAAALDKIFGTLPAKAEPFTVADVAPKGAGSVIAVPRPIPQTIMVMGTQGLKRDDPDWFAGVILNYVLGGGSFSSRLMEEVREKRGLTYGVSSSLQPFEHAALLVVGGSTANEKAGDAVKVIREVWADVGQKGITAEELKNAQTYLTGSFPLTLTNTGSIAGILLQVQRDNLGIDYLNRRNDLINKVTLDDVNRVARKLLDPANLATVVVGQPAGVTPTATAFGEKG</sequence>
<dbReference type="GO" id="GO:0046872">
    <property type="term" value="F:metal ion binding"/>
    <property type="evidence" value="ECO:0007669"/>
    <property type="project" value="InterPro"/>
</dbReference>
<proteinExistence type="predicted"/>
<dbReference type="Proteomes" id="UP000501891">
    <property type="component" value="Chromosome"/>
</dbReference>
<feature type="domain" description="Peptidase M16 C-terminal" evidence="1">
    <location>
        <begin position="209"/>
        <end position="383"/>
    </location>
</feature>
<reference evidence="2" key="1">
    <citation type="submission" date="2020-04" db="EMBL/GenBank/DDBJ databases">
        <title>A desert anoxygenic phototrophic bacterium fixes CO2 using RubisCO under aerobic conditions.</title>
        <authorList>
            <person name="Tang K."/>
        </authorList>
    </citation>
    <scope>NUCLEOTIDE SEQUENCE [LARGE SCALE GENOMIC DNA]</scope>
    <source>
        <strain evidence="2">MIMtkB3</strain>
    </source>
</reference>
<protein>
    <submittedName>
        <fullName evidence="2">Insulinase family protein</fullName>
    </submittedName>
</protein>
<accession>A0A858RA86</accession>
<dbReference type="SUPFAM" id="SSF63411">
    <property type="entry name" value="LuxS/MPP-like metallohydrolase"/>
    <property type="match status" value="2"/>
</dbReference>
<dbReference type="InterPro" id="IPR011249">
    <property type="entry name" value="Metalloenz_LuxS/M16"/>
</dbReference>
<dbReference type="EMBL" id="CP051775">
    <property type="protein sequence ID" value="QJE73906.1"/>
    <property type="molecule type" value="Genomic_DNA"/>
</dbReference>
<dbReference type="Pfam" id="PF05193">
    <property type="entry name" value="Peptidase_M16_C"/>
    <property type="match status" value="1"/>
</dbReference>